<gene>
    <name evidence="2" type="ORF">UX47_C0007G0072</name>
</gene>
<keyword evidence="1" id="KW-0472">Membrane</keyword>
<name>A0A0G1RSA0_9BACT</name>
<organism evidence="2 3">
    <name type="scientific">Candidatus Collierbacteria bacterium GW2011_GWA2_46_26</name>
    <dbReference type="NCBI Taxonomy" id="1618381"/>
    <lineage>
        <taxon>Bacteria</taxon>
        <taxon>Candidatus Collieribacteriota</taxon>
    </lineage>
</organism>
<keyword evidence="1" id="KW-1133">Transmembrane helix</keyword>
<evidence type="ECO:0000313" key="3">
    <source>
        <dbReference type="Proteomes" id="UP000034794"/>
    </source>
</evidence>
<protein>
    <submittedName>
        <fullName evidence="2">Uncharacterized protein</fullName>
    </submittedName>
</protein>
<keyword evidence="1" id="KW-0812">Transmembrane</keyword>
<dbReference type="EMBL" id="LCMI01000007">
    <property type="protein sequence ID" value="KKU32828.1"/>
    <property type="molecule type" value="Genomic_DNA"/>
</dbReference>
<accession>A0A0G1RSA0</accession>
<feature type="transmembrane region" description="Helical" evidence="1">
    <location>
        <begin position="7"/>
        <end position="26"/>
    </location>
</feature>
<evidence type="ECO:0000256" key="1">
    <source>
        <dbReference type="SAM" id="Phobius"/>
    </source>
</evidence>
<evidence type="ECO:0000313" key="2">
    <source>
        <dbReference type="EMBL" id="KKU32828.1"/>
    </source>
</evidence>
<comment type="caution">
    <text evidence="2">The sequence shown here is derived from an EMBL/GenBank/DDBJ whole genome shotgun (WGS) entry which is preliminary data.</text>
</comment>
<dbReference type="Proteomes" id="UP000034794">
    <property type="component" value="Unassembled WGS sequence"/>
</dbReference>
<sequence length="170" mass="19234">MKLGLKLFLLLVGVFMSAVLVSLWLLNANPRFDVPLQAPDSYFLINRMGQRGEAYKIYPEGWSSANYDLIVPFLKNNNLFDGEGEVIVFDKELVGCSGSYTVAIASKWLEVPLFTQLQISPGEFPHAVSYIRPMDFYYAEGSSQEYQIEIQREILPDGFNCSEATVFLLK</sequence>
<dbReference type="AlphaFoldDB" id="A0A0G1RSA0"/>
<reference evidence="2 3" key="1">
    <citation type="journal article" date="2015" name="Nature">
        <title>rRNA introns, odd ribosomes, and small enigmatic genomes across a large radiation of phyla.</title>
        <authorList>
            <person name="Brown C.T."/>
            <person name="Hug L.A."/>
            <person name="Thomas B.C."/>
            <person name="Sharon I."/>
            <person name="Castelle C.J."/>
            <person name="Singh A."/>
            <person name="Wilkins M.J."/>
            <person name="Williams K.H."/>
            <person name="Banfield J.F."/>
        </authorList>
    </citation>
    <scope>NUCLEOTIDE SEQUENCE [LARGE SCALE GENOMIC DNA]</scope>
</reference>
<proteinExistence type="predicted"/>